<dbReference type="InterPro" id="IPR017896">
    <property type="entry name" value="4Fe4S_Fe-S-bd"/>
</dbReference>
<dbReference type="GO" id="GO:0046872">
    <property type="term" value="F:metal ion binding"/>
    <property type="evidence" value="ECO:0007669"/>
    <property type="project" value="UniProtKB-KW"/>
</dbReference>
<evidence type="ECO:0000313" key="15">
    <source>
        <dbReference type="EMBL" id="SDK81181.1"/>
    </source>
</evidence>
<dbReference type="STRING" id="492660.SAMN05192566_2527"/>
<keyword evidence="10" id="KW-0411">Iron-sulfur</keyword>
<evidence type="ECO:0000259" key="14">
    <source>
        <dbReference type="PROSITE" id="PS51656"/>
    </source>
</evidence>
<feature type="domain" description="4Fe-4S ferredoxin-type" evidence="13">
    <location>
        <begin position="102"/>
        <end position="131"/>
    </location>
</feature>
<dbReference type="Gene3D" id="3.30.70.20">
    <property type="match status" value="1"/>
</dbReference>
<dbReference type="Pfam" id="PF14697">
    <property type="entry name" value="Fer4_21"/>
    <property type="match status" value="1"/>
</dbReference>
<dbReference type="InterPro" id="IPR007202">
    <property type="entry name" value="4Fe-4S_dom"/>
</dbReference>
<evidence type="ECO:0000256" key="10">
    <source>
        <dbReference type="ARBA" id="ARBA00023014"/>
    </source>
</evidence>
<evidence type="ECO:0000256" key="9">
    <source>
        <dbReference type="ARBA" id="ARBA00023004"/>
    </source>
</evidence>
<keyword evidence="16" id="KW-1185">Reference proteome</keyword>
<keyword evidence="6" id="KW-0677">Repeat</keyword>
<evidence type="ECO:0000256" key="3">
    <source>
        <dbReference type="ARBA" id="ARBA00022485"/>
    </source>
</evidence>
<organism evidence="15 16">
    <name type="scientific">Methylophilus rhizosphaerae</name>
    <dbReference type="NCBI Taxonomy" id="492660"/>
    <lineage>
        <taxon>Bacteria</taxon>
        <taxon>Pseudomonadati</taxon>
        <taxon>Pseudomonadota</taxon>
        <taxon>Betaproteobacteria</taxon>
        <taxon>Nitrosomonadales</taxon>
        <taxon>Methylophilaceae</taxon>
        <taxon>Methylophilus</taxon>
    </lineage>
</organism>
<dbReference type="Gene3D" id="1.10.15.40">
    <property type="entry name" value="Electron transport complex subunit B, putative Fe-S cluster"/>
    <property type="match status" value="1"/>
</dbReference>
<evidence type="ECO:0000256" key="11">
    <source>
        <dbReference type="ARBA" id="ARBA00023136"/>
    </source>
</evidence>
<dbReference type="PROSITE" id="PS51379">
    <property type="entry name" value="4FE4S_FER_2"/>
    <property type="match status" value="2"/>
</dbReference>
<evidence type="ECO:0000256" key="7">
    <source>
        <dbReference type="ARBA" id="ARBA00022967"/>
    </source>
</evidence>
<gene>
    <name evidence="15" type="ORF">SAMN05192566_2527</name>
</gene>
<dbReference type="PANTHER" id="PTHR42859:SF3">
    <property type="entry name" value="ION-TRANSLOCATING OXIDOREDUCTASE COMPLEX SUBUNIT B"/>
    <property type="match status" value="1"/>
</dbReference>
<dbReference type="Pfam" id="PF04060">
    <property type="entry name" value="FeS"/>
    <property type="match status" value="1"/>
</dbReference>
<dbReference type="InterPro" id="IPR010207">
    <property type="entry name" value="Elect_transpt_cplx_RnfB/RsxB"/>
</dbReference>
<keyword evidence="9" id="KW-0408">Iron</keyword>
<keyword evidence="3" id="KW-0004">4Fe-4S</keyword>
<feature type="region of interest" description="Disordered" evidence="12">
    <location>
        <begin position="200"/>
        <end position="219"/>
    </location>
</feature>
<dbReference type="GO" id="GO:0009055">
    <property type="term" value="F:electron transfer activity"/>
    <property type="evidence" value="ECO:0007669"/>
    <property type="project" value="InterPro"/>
</dbReference>
<proteinExistence type="predicted"/>
<keyword evidence="2" id="KW-1003">Cell membrane</keyword>
<evidence type="ECO:0000256" key="1">
    <source>
        <dbReference type="ARBA" id="ARBA00022448"/>
    </source>
</evidence>
<keyword evidence="8" id="KW-0249">Electron transport</keyword>
<dbReference type="EMBL" id="FNFX01000005">
    <property type="protein sequence ID" value="SDK81181.1"/>
    <property type="molecule type" value="Genomic_DNA"/>
</dbReference>
<dbReference type="GO" id="GO:0051539">
    <property type="term" value="F:4 iron, 4 sulfur cluster binding"/>
    <property type="evidence" value="ECO:0007669"/>
    <property type="project" value="UniProtKB-KW"/>
</dbReference>
<dbReference type="InterPro" id="IPR017900">
    <property type="entry name" value="4Fe4S_Fe_S_CS"/>
</dbReference>
<keyword evidence="7" id="KW-1278">Translocase</keyword>
<evidence type="ECO:0000256" key="5">
    <source>
        <dbReference type="ARBA" id="ARBA00022723"/>
    </source>
</evidence>
<keyword evidence="1" id="KW-0813">Transport</keyword>
<dbReference type="Proteomes" id="UP000198629">
    <property type="component" value="Unassembled WGS sequence"/>
</dbReference>
<dbReference type="PROSITE" id="PS00198">
    <property type="entry name" value="4FE4S_FER_1"/>
    <property type="match status" value="2"/>
</dbReference>
<dbReference type="NCBIfam" id="NF005415">
    <property type="entry name" value="PRK06991.1"/>
    <property type="match status" value="1"/>
</dbReference>
<evidence type="ECO:0000259" key="13">
    <source>
        <dbReference type="PROSITE" id="PS51379"/>
    </source>
</evidence>
<feature type="domain" description="4Fe-4S" evidence="14">
    <location>
        <begin position="27"/>
        <end position="86"/>
    </location>
</feature>
<evidence type="ECO:0000256" key="12">
    <source>
        <dbReference type="SAM" id="MobiDB-lite"/>
    </source>
</evidence>
<protein>
    <submittedName>
        <fullName evidence="15">Electron transport complex protein RnfB</fullName>
    </submittedName>
</protein>
<keyword evidence="4" id="KW-0997">Cell inner membrane</keyword>
<reference evidence="16" key="1">
    <citation type="submission" date="2016-10" db="EMBL/GenBank/DDBJ databases">
        <authorList>
            <person name="Varghese N."/>
            <person name="Submissions S."/>
        </authorList>
    </citation>
    <scope>NUCLEOTIDE SEQUENCE [LARGE SCALE GENOMIC DNA]</scope>
    <source>
        <strain evidence="16">CBMB127</strain>
    </source>
</reference>
<evidence type="ECO:0000256" key="2">
    <source>
        <dbReference type="ARBA" id="ARBA00022475"/>
    </source>
</evidence>
<dbReference type="AlphaFoldDB" id="A0A1G9EYI4"/>
<evidence type="ECO:0000256" key="6">
    <source>
        <dbReference type="ARBA" id="ARBA00022737"/>
    </source>
</evidence>
<evidence type="ECO:0000256" key="4">
    <source>
        <dbReference type="ARBA" id="ARBA00022519"/>
    </source>
</evidence>
<evidence type="ECO:0000313" key="16">
    <source>
        <dbReference type="Proteomes" id="UP000198629"/>
    </source>
</evidence>
<keyword evidence="11" id="KW-0472">Membrane</keyword>
<dbReference type="NCBIfam" id="TIGR01944">
    <property type="entry name" value="rnfB"/>
    <property type="match status" value="1"/>
</dbReference>
<dbReference type="PANTHER" id="PTHR42859">
    <property type="entry name" value="OXIDOREDUCTASE"/>
    <property type="match status" value="1"/>
</dbReference>
<accession>A0A1G9EYI4</accession>
<keyword evidence="5" id="KW-0479">Metal-binding</keyword>
<dbReference type="PROSITE" id="PS51656">
    <property type="entry name" value="4FE4S"/>
    <property type="match status" value="1"/>
</dbReference>
<feature type="domain" description="4Fe-4S ferredoxin-type" evidence="13">
    <location>
        <begin position="133"/>
        <end position="161"/>
    </location>
</feature>
<evidence type="ECO:0000256" key="8">
    <source>
        <dbReference type="ARBA" id="ARBA00022982"/>
    </source>
</evidence>
<feature type="compositionally biased region" description="Polar residues" evidence="12">
    <location>
        <begin position="200"/>
        <end position="212"/>
    </location>
</feature>
<dbReference type="SUPFAM" id="SSF54862">
    <property type="entry name" value="4Fe-4S ferredoxins"/>
    <property type="match status" value="1"/>
</dbReference>
<dbReference type="InterPro" id="IPR050294">
    <property type="entry name" value="RnfB_subfamily"/>
</dbReference>
<name>A0A1G9EYI4_9PROT</name>
<sequence>MLENAIWLALMYTPSHDAVATGNANGPLNILIERIDGILPQTQCQQCGYHGCRPYAEAIAQGQAPINQCPPGGEPGIRALAGLLNLPYLPLNPAHGMTKPAAIAMIDEPHCIGCTLCIKACPVDAILGASRQMHTVISQECTGCELCLPPCPVDCIVMRPVTTTSSDQVQAEDGYRSKTSADIARKRYQHRQVRLQLEKQQTAPSYAEQHQPQPVAGQNAPNVAMHAAGTDAIKKAAIAAAMARAKTQKSAR</sequence>